<dbReference type="Proteomes" id="UP001433508">
    <property type="component" value="Unassembled WGS sequence"/>
</dbReference>
<evidence type="ECO:0000313" key="2">
    <source>
        <dbReference type="Proteomes" id="UP001433508"/>
    </source>
</evidence>
<dbReference type="EMBL" id="MU971364">
    <property type="protein sequence ID" value="KAK9237836.1"/>
    <property type="molecule type" value="Genomic_DNA"/>
</dbReference>
<accession>A0ACC3T1T9</accession>
<sequence length="718" mass="79402">MVSLTTYVSIALLGFAGLVRSYYTEPYRPQFHFSPQQNWMNDPNGLVYFNGTYHLFYQYNPNGTTWGFMSWGHAISTDLVHWKHLPVALECESDSNGNVLQMFFSGSAVVDVDNTSGFAVRVGTDRHGHAIYSKPMIAIYTSNYPTAHNQSNGAVIRAGQQSQSIAYSNDNGLTWTQYEGNPVIYGPPPQYADQYQQFRDPFVFWHEPTSKWIMIASLAMEHILLFYSSDNLTNWTLESQFGPANARFGQWECPSIFPLYLDGDMDTEKWVLLMGINPGGVITASGTQYIVGSFNGTTFVPDPTNVYDPTQVPANSTVFQDFEEISSTFEQIGWNSTGDFAGLGPQNASTVQVWNIEGYLGTGVLTTYLFGDIATGTITSPTFNITKNYISFLIAGGYYPYNPATAGTPQDNQVSFSLIVGGQVVYSQTGTDTEDLVWRSWDVTGYIGQQAYFLVTDVNTGPFAHLSVDEIIFSNSPKNEANWFDFGPDLYAAATYNGLSVPDRTVIGWMNNWGYGQNIPTSPWRSAMSIPRNLALKTINNIVKLVQQPVQELSSLYTSKLYSHWFSSLPSGETTINVPAPYNTQMKISVTFQRGSGTKFGVILRSNATDTQETVIGYDFLGQSVFVDRFNAGDNSFVTWQPNPFPGRYVATLATSGPITLNIFLDWSSVEVFDGTGQVAITSQIFPLDDSAMVKLFSVGGTTKNLAVSVNGIKSSWT</sequence>
<keyword evidence="2" id="KW-1185">Reference proteome</keyword>
<keyword evidence="1" id="KW-0378">Hydrolase</keyword>
<protein>
    <submittedName>
        <fullName evidence="1">Glycosyl hydrolase</fullName>
    </submittedName>
</protein>
<name>A0ACC3T1T9_LIPKO</name>
<comment type="caution">
    <text evidence="1">The sequence shown here is derived from an EMBL/GenBank/DDBJ whole genome shotgun (WGS) entry which is preliminary data.</text>
</comment>
<proteinExistence type="predicted"/>
<organism evidence="1 2">
    <name type="scientific">Lipomyces kononenkoae</name>
    <name type="common">Yeast</name>
    <dbReference type="NCBI Taxonomy" id="34357"/>
    <lineage>
        <taxon>Eukaryota</taxon>
        <taxon>Fungi</taxon>
        <taxon>Dikarya</taxon>
        <taxon>Ascomycota</taxon>
        <taxon>Saccharomycotina</taxon>
        <taxon>Lipomycetes</taxon>
        <taxon>Lipomycetales</taxon>
        <taxon>Lipomycetaceae</taxon>
        <taxon>Lipomyces</taxon>
    </lineage>
</organism>
<reference evidence="2" key="1">
    <citation type="journal article" date="2024" name="Front. Bioeng. Biotechnol.">
        <title>Genome-scale model development and genomic sequencing of the oleaginous clade Lipomyces.</title>
        <authorList>
            <person name="Czajka J.J."/>
            <person name="Han Y."/>
            <person name="Kim J."/>
            <person name="Mondo S.J."/>
            <person name="Hofstad B.A."/>
            <person name="Robles A."/>
            <person name="Haridas S."/>
            <person name="Riley R."/>
            <person name="LaButti K."/>
            <person name="Pangilinan J."/>
            <person name="Andreopoulos W."/>
            <person name="Lipzen A."/>
            <person name="Yan J."/>
            <person name="Wang M."/>
            <person name="Ng V."/>
            <person name="Grigoriev I.V."/>
            <person name="Spatafora J.W."/>
            <person name="Magnuson J.K."/>
            <person name="Baker S.E."/>
            <person name="Pomraning K.R."/>
        </authorList>
    </citation>
    <scope>NUCLEOTIDE SEQUENCE [LARGE SCALE GENOMIC DNA]</scope>
    <source>
        <strain evidence="2">CBS 7786</strain>
    </source>
</reference>
<evidence type="ECO:0000313" key="1">
    <source>
        <dbReference type="EMBL" id="KAK9237836.1"/>
    </source>
</evidence>
<gene>
    <name evidence="1" type="ORF">V1525DRAFT_147002</name>
</gene>